<protein>
    <recommendedName>
        <fullName evidence="7">Guanylate cyclase domain-containing protein</fullName>
    </recommendedName>
</protein>
<sequence>NVASRMESTSAKDTIQCSASFMDLLQQQWPEAARLAAPQGLKPIKGKGTMSTFFLYPPQRIPLRFPANDD</sequence>
<evidence type="ECO:0000256" key="3">
    <source>
        <dbReference type="ARBA" id="ARBA00022741"/>
    </source>
</evidence>
<feature type="non-terminal residue" evidence="8">
    <location>
        <position position="1"/>
    </location>
</feature>
<keyword evidence="6" id="KW-0456">Lyase</keyword>
<keyword evidence="3" id="KW-0547">Nucleotide-binding</keyword>
<dbReference type="Pfam" id="PF00211">
    <property type="entry name" value="Guanylate_cyc"/>
    <property type="match status" value="1"/>
</dbReference>
<dbReference type="InterPro" id="IPR029787">
    <property type="entry name" value="Nucleotide_cyclase"/>
</dbReference>
<name>A0ABQ7G1M9_DUNSA</name>
<keyword evidence="9" id="KW-1185">Reference proteome</keyword>
<comment type="subcellular location">
    <subcellularLocation>
        <location evidence="1">Membrane</location>
    </subcellularLocation>
</comment>
<keyword evidence="2" id="KW-0812">Transmembrane</keyword>
<dbReference type="Proteomes" id="UP000815325">
    <property type="component" value="Unassembled WGS sequence"/>
</dbReference>
<reference evidence="8" key="1">
    <citation type="submission" date="2017-08" db="EMBL/GenBank/DDBJ databases">
        <authorList>
            <person name="Polle J.E."/>
            <person name="Barry K."/>
            <person name="Cushman J."/>
            <person name="Schmutz J."/>
            <person name="Tran D."/>
            <person name="Hathwaick L.T."/>
            <person name="Yim W.C."/>
            <person name="Jenkins J."/>
            <person name="Mckie-Krisberg Z.M."/>
            <person name="Prochnik S."/>
            <person name="Lindquist E."/>
            <person name="Dockter R.B."/>
            <person name="Adam C."/>
            <person name="Molina H."/>
            <person name="Bunkerborg J."/>
            <person name="Jin E."/>
            <person name="Buchheim M."/>
            <person name="Magnuson J."/>
        </authorList>
    </citation>
    <scope>NUCLEOTIDE SEQUENCE</scope>
    <source>
        <strain evidence="8">CCAP 19/18</strain>
    </source>
</reference>
<evidence type="ECO:0000256" key="4">
    <source>
        <dbReference type="ARBA" id="ARBA00022989"/>
    </source>
</evidence>
<accession>A0ABQ7G1M9</accession>
<feature type="domain" description="Guanylate cyclase" evidence="7">
    <location>
        <begin position="1"/>
        <end position="55"/>
    </location>
</feature>
<comment type="caution">
    <text evidence="8">The sequence shown here is derived from an EMBL/GenBank/DDBJ whole genome shotgun (WGS) entry which is preliminary data.</text>
</comment>
<keyword evidence="4" id="KW-1133">Transmembrane helix</keyword>
<dbReference type="SUPFAM" id="SSF55073">
    <property type="entry name" value="Nucleotide cyclase"/>
    <property type="match status" value="1"/>
</dbReference>
<evidence type="ECO:0000313" key="8">
    <source>
        <dbReference type="EMBL" id="KAF5828516.1"/>
    </source>
</evidence>
<evidence type="ECO:0000256" key="6">
    <source>
        <dbReference type="ARBA" id="ARBA00023239"/>
    </source>
</evidence>
<evidence type="ECO:0000256" key="1">
    <source>
        <dbReference type="ARBA" id="ARBA00004370"/>
    </source>
</evidence>
<dbReference type="EMBL" id="MU070293">
    <property type="protein sequence ID" value="KAF5828516.1"/>
    <property type="molecule type" value="Genomic_DNA"/>
</dbReference>
<dbReference type="PANTHER" id="PTHR11920">
    <property type="entry name" value="GUANYLYL CYCLASE"/>
    <property type="match status" value="1"/>
</dbReference>
<proteinExistence type="predicted"/>
<dbReference type="PANTHER" id="PTHR11920:SF335">
    <property type="entry name" value="GUANYLATE CYCLASE"/>
    <property type="match status" value="1"/>
</dbReference>
<organism evidence="8 9">
    <name type="scientific">Dunaliella salina</name>
    <name type="common">Green alga</name>
    <name type="synonym">Protococcus salinus</name>
    <dbReference type="NCBI Taxonomy" id="3046"/>
    <lineage>
        <taxon>Eukaryota</taxon>
        <taxon>Viridiplantae</taxon>
        <taxon>Chlorophyta</taxon>
        <taxon>core chlorophytes</taxon>
        <taxon>Chlorophyceae</taxon>
        <taxon>CS clade</taxon>
        <taxon>Chlamydomonadales</taxon>
        <taxon>Dunaliellaceae</taxon>
        <taxon>Dunaliella</taxon>
    </lineage>
</organism>
<gene>
    <name evidence="8" type="ORF">DUNSADRAFT_17496</name>
</gene>
<dbReference type="Gene3D" id="3.30.70.1230">
    <property type="entry name" value="Nucleotide cyclase"/>
    <property type="match status" value="1"/>
</dbReference>
<evidence type="ECO:0000313" key="9">
    <source>
        <dbReference type="Proteomes" id="UP000815325"/>
    </source>
</evidence>
<evidence type="ECO:0000259" key="7">
    <source>
        <dbReference type="Pfam" id="PF00211"/>
    </source>
</evidence>
<dbReference type="InterPro" id="IPR050401">
    <property type="entry name" value="Cyclic_nucleotide_synthase"/>
</dbReference>
<dbReference type="InterPro" id="IPR001054">
    <property type="entry name" value="A/G_cyclase"/>
</dbReference>
<evidence type="ECO:0000256" key="2">
    <source>
        <dbReference type="ARBA" id="ARBA00022692"/>
    </source>
</evidence>
<keyword evidence="5" id="KW-0472">Membrane</keyword>
<evidence type="ECO:0000256" key="5">
    <source>
        <dbReference type="ARBA" id="ARBA00023136"/>
    </source>
</evidence>